<comment type="caution">
    <text evidence="1">The sequence shown here is derived from an EMBL/GenBank/DDBJ whole genome shotgun (WGS) entry which is preliminary data.</text>
</comment>
<dbReference type="PROSITE" id="PS51257">
    <property type="entry name" value="PROKAR_LIPOPROTEIN"/>
    <property type="match status" value="1"/>
</dbReference>
<gene>
    <name evidence="1" type="ORF">CEN46_01160</name>
</gene>
<reference evidence="1 2" key="1">
    <citation type="submission" date="2017-07" db="EMBL/GenBank/DDBJ databases">
        <title>Genomes of Fischerella (Mastigocladus) sp. strains.</title>
        <authorList>
            <person name="Miller S.R."/>
        </authorList>
    </citation>
    <scope>NUCLEOTIDE SEQUENCE [LARGE SCALE GENOMIC DNA]</scope>
    <source>
        <strain evidence="1 2">CCMEE 5318</strain>
    </source>
</reference>
<name>A0A2N6LP93_9CYAN</name>
<sequence>MKYFILTPLITSLACIWAGRVSALPIREVYSQDAQGISGLNVELKVHSGYGLTINFISTGEKIKQIWIGDPSHFAFTSNGGCTHTNAANQECSNENATVLFLRQIKPINFPNLIASKDGSTQLTVITSDDSGQQKQYLFRLIPASGKPAYTSLVIKPDSQKPQPLLLETNIKNRRNR</sequence>
<dbReference type="EMBL" id="NMQE01000028">
    <property type="protein sequence ID" value="PMB27576.1"/>
    <property type="molecule type" value="Genomic_DNA"/>
</dbReference>
<evidence type="ECO:0000313" key="2">
    <source>
        <dbReference type="Proteomes" id="UP000235081"/>
    </source>
</evidence>
<dbReference type="AlphaFoldDB" id="A0A2N6LP93"/>
<organism evidence="1 2">
    <name type="scientific">Fischerella thermalis CCMEE 5318</name>
    <dbReference type="NCBI Taxonomy" id="2019666"/>
    <lineage>
        <taxon>Bacteria</taxon>
        <taxon>Bacillati</taxon>
        <taxon>Cyanobacteriota</taxon>
        <taxon>Cyanophyceae</taxon>
        <taxon>Nostocales</taxon>
        <taxon>Hapalosiphonaceae</taxon>
        <taxon>Fischerella</taxon>
    </lineage>
</organism>
<proteinExistence type="predicted"/>
<evidence type="ECO:0000313" key="1">
    <source>
        <dbReference type="EMBL" id="PMB27576.1"/>
    </source>
</evidence>
<dbReference type="Proteomes" id="UP000235081">
    <property type="component" value="Unassembled WGS sequence"/>
</dbReference>
<protein>
    <submittedName>
        <fullName evidence="1">Uncharacterized protein</fullName>
    </submittedName>
</protein>
<dbReference type="RefSeq" id="WP_102180103.1">
    <property type="nucleotide sequence ID" value="NZ_NMQE01000028.1"/>
</dbReference>
<accession>A0A2N6LP93</accession>